<keyword evidence="1" id="KW-0285">Flavoprotein</keyword>
<evidence type="ECO:0000313" key="6">
    <source>
        <dbReference type="EMBL" id="THE63683.1"/>
    </source>
</evidence>
<sequence length="311" mass="34407">MGDVAIGVGLGNFRDGEPEPAALFRYVERADELGIDSIWMPDHAISQRPALDPTVLMSVIAARTQDIKMGPSVMTLPARNPVTVANTYANLDHLTGGRGRVIVGVGLGADPRLCEVMGVSADQRADRLREAIEIMRRLWTEDDVDYDGDHHQLEGVTVTPKPAQGPLDIWLGGNSNAALRRVARYGDGWFPALLSPEAFDAKLERLMSYCDDVGRTVERDEAGVILLSHVDEDPKRARTIRDRYFDRHAFELSLESFETCSAFGTPADCVETIQRYVDAGCTKFVLSPVGPFEDRVEQLERYSRDVIPAFS</sequence>
<evidence type="ECO:0000256" key="3">
    <source>
        <dbReference type="ARBA" id="ARBA00023002"/>
    </source>
</evidence>
<dbReference type="AlphaFoldDB" id="A0A4S3TKB4"/>
<keyword evidence="3" id="KW-0560">Oxidoreductase</keyword>
<dbReference type="EMBL" id="RBZW01000058">
    <property type="protein sequence ID" value="THE63683.1"/>
    <property type="molecule type" value="Genomic_DNA"/>
</dbReference>
<dbReference type="InterPro" id="IPR019921">
    <property type="entry name" value="Lucif-like_OxRdtase_Rv2161c"/>
</dbReference>
<evidence type="ECO:0000259" key="5">
    <source>
        <dbReference type="Pfam" id="PF00296"/>
    </source>
</evidence>
<dbReference type="OrthoDB" id="7684at2157"/>
<reference evidence="6 7" key="1">
    <citation type="submission" date="2018-10" db="EMBL/GenBank/DDBJ databases">
        <title>Natronolimnobius sp. XQ-INN 246 isolated from Inner Mongolia Autonomous Region of China.</title>
        <authorList>
            <person name="Xue Q."/>
        </authorList>
    </citation>
    <scope>NUCLEOTIDE SEQUENCE [LARGE SCALE GENOMIC DNA]</scope>
    <source>
        <strain evidence="6 7">XQ-INN 246</strain>
    </source>
</reference>
<dbReference type="Pfam" id="PF00296">
    <property type="entry name" value="Bac_luciferase"/>
    <property type="match status" value="1"/>
</dbReference>
<comment type="caution">
    <text evidence="6">The sequence shown here is derived from an EMBL/GenBank/DDBJ whole genome shotgun (WGS) entry which is preliminary data.</text>
</comment>
<dbReference type="GO" id="GO:0046306">
    <property type="term" value="P:alkanesulfonate catabolic process"/>
    <property type="evidence" value="ECO:0007669"/>
    <property type="project" value="TreeGrafter"/>
</dbReference>
<keyword evidence="2" id="KW-0288">FMN</keyword>
<dbReference type="PANTHER" id="PTHR42847:SF4">
    <property type="entry name" value="ALKANESULFONATE MONOOXYGENASE-RELATED"/>
    <property type="match status" value="1"/>
</dbReference>
<dbReference type="Proteomes" id="UP000318864">
    <property type="component" value="Unassembled WGS sequence"/>
</dbReference>
<dbReference type="PANTHER" id="PTHR42847">
    <property type="entry name" value="ALKANESULFONATE MONOOXYGENASE"/>
    <property type="match status" value="1"/>
</dbReference>
<dbReference type="SUPFAM" id="SSF51679">
    <property type="entry name" value="Bacterial luciferase-like"/>
    <property type="match status" value="1"/>
</dbReference>
<keyword evidence="7" id="KW-1185">Reference proteome</keyword>
<dbReference type="InterPro" id="IPR050172">
    <property type="entry name" value="SsuD_RutA_monooxygenase"/>
</dbReference>
<proteinExistence type="predicted"/>
<dbReference type="GO" id="GO:0008726">
    <property type="term" value="F:alkanesulfonate monooxygenase activity"/>
    <property type="evidence" value="ECO:0007669"/>
    <property type="project" value="TreeGrafter"/>
</dbReference>
<dbReference type="InterPro" id="IPR036661">
    <property type="entry name" value="Luciferase-like_sf"/>
</dbReference>
<name>A0A4S3TKB4_9EURY</name>
<feature type="domain" description="Luciferase-like" evidence="5">
    <location>
        <begin position="18"/>
        <end position="275"/>
    </location>
</feature>
<evidence type="ECO:0000256" key="4">
    <source>
        <dbReference type="ARBA" id="ARBA00023033"/>
    </source>
</evidence>
<dbReference type="InterPro" id="IPR011251">
    <property type="entry name" value="Luciferase-like_dom"/>
</dbReference>
<evidence type="ECO:0000313" key="7">
    <source>
        <dbReference type="Proteomes" id="UP000318864"/>
    </source>
</evidence>
<keyword evidence="4" id="KW-0503">Monooxygenase</keyword>
<accession>A0A4S3TKB4</accession>
<dbReference type="RefSeq" id="WP_141466031.1">
    <property type="nucleotide sequence ID" value="NZ_RBZW01000058.1"/>
</dbReference>
<dbReference type="NCBIfam" id="TIGR03619">
    <property type="entry name" value="F420_Rv2161c"/>
    <property type="match status" value="1"/>
</dbReference>
<dbReference type="Gene3D" id="3.20.20.30">
    <property type="entry name" value="Luciferase-like domain"/>
    <property type="match status" value="1"/>
</dbReference>
<protein>
    <submittedName>
        <fullName evidence="6">LLM class flavin-dependent oxidoreductase</fullName>
    </submittedName>
</protein>
<gene>
    <name evidence="6" type="ORF">D8Y22_17885</name>
</gene>
<organism evidence="6 7">
    <name type="scientific">Salinadaptatus halalkaliphilus</name>
    <dbReference type="NCBI Taxonomy" id="2419781"/>
    <lineage>
        <taxon>Archaea</taxon>
        <taxon>Methanobacteriati</taxon>
        <taxon>Methanobacteriota</taxon>
        <taxon>Stenosarchaea group</taxon>
        <taxon>Halobacteria</taxon>
        <taxon>Halobacteriales</taxon>
        <taxon>Natrialbaceae</taxon>
        <taxon>Salinadaptatus</taxon>
    </lineage>
</organism>
<evidence type="ECO:0000256" key="2">
    <source>
        <dbReference type="ARBA" id="ARBA00022643"/>
    </source>
</evidence>
<evidence type="ECO:0000256" key="1">
    <source>
        <dbReference type="ARBA" id="ARBA00022630"/>
    </source>
</evidence>